<proteinExistence type="predicted"/>
<sequence>MNSNKVDTVIQEEEQQRQEGSSMGGNEALDESGNGPANVPGLNINNGLGKLDRNTRKFVNKAKELAMNAGHEESTPLHLVVALVSDCNNLRQAIVNASQVEEAEHSVGNVLNQAMNMLPCRIPKNENQPRRMGFFQNNTRENNVPESCSLLRVINMAQSSKSHGQSHLAIDQLILSLLEDSEIEGLFDRSGISTSRVKLEVKKLYGKEGKKVRDPSGDNTFLTLKTYGCDFIEQARKLDPVIGMNEEINMVISILSRKNKSNVIIIGEPGVGKTAVVEGLAQRIVKRDVPKYFDDVRLFALDMGALVAGTKYRGEFEKRLKAILKEAEEAEGKVILFIDEIHLVLGAGQIEGGSMDAANILKPMLARGQFRCIGATTFVEYRKYVEKDAAFARRFQKVYVVAPSVENTISILRGLKERYERHHDVKIQDQTLVAAALLSARYITGRHLPDKAIDLVDEVCANVKVQLNSRPEEIDNLERKKLQLEAELHALEKEKDKASEAELVKVKKELHDLMVKLQPLRKKYIEEKEKFNERRKLKQTQEYLLFKLQEAENRGNFADAIGLKTYLIKDIEATIAKLEGSIEENVMLVETIGPEQIAKEVSRLTNIPMTRLGQSEKEWLNGLADKLHQRVVGQDQAVNAVTEAVLRSRVGLGRRQQPTGSFLFLGPTGVGKTELAKALAEQLGGKENILIRIDMTEYMEPYSVARLIGVPLGYDGHEEGGQLTEAVRRQPYSVILFDEVEKAHPTVLNTFLQILDDGRLTDGAGRTIDFTNTIIIMTSNLGAEYLLKGSMGSCKMEGARELVMQEVRTHFKPEFLNRLDKIVVFDPLSHEQLIKVAELQVKDVKFRLARMGIALCVTEQALYVILLKSYDPEYGVRPIRRWVEQNVVTKLSGMLLNKEIDENSTVYIDSMPNGEELTYRVKSNGGLVNAATGQNSDILIELTDTAKAEMKMKLATKMKKSIDDSQNKRKRFFFV</sequence>
<evidence type="ECO:0000313" key="2">
    <source>
        <dbReference type="Proteomes" id="UP001060215"/>
    </source>
</evidence>
<gene>
    <name evidence="1" type="ORF">LOK49_LG04G01855</name>
</gene>
<name>A0ACC0HUP0_9ERIC</name>
<dbReference type="Proteomes" id="UP001060215">
    <property type="component" value="Chromosome 2"/>
</dbReference>
<keyword evidence="2" id="KW-1185">Reference proteome</keyword>
<evidence type="ECO:0000313" key="1">
    <source>
        <dbReference type="EMBL" id="KAI8016774.1"/>
    </source>
</evidence>
<protein>
    <submittedName>
        <fullName evidence="1">Chaperone protein ClpB1</fullName>
    </submittedName>
</protein>
<dbReference type="EMBL" id="CM045759">
    <property type="protein sequence ID" value="KAI8016774.1"/>
    <property type="molecule type" value="Genomic_DNA"/>
</dbReference>
<comment type="caution">
    <text evidence="1">The sequence shown here is derived from an EMBL/GenBank/DDBJ whole genome shotgun (WGS) entry which is preliminary data.</text>
</comment>
<organism evidence="1 2">
    <name type="scientific">Camellia lanceoleosa</name>
    <dbReference type="NCBI Taxonomy" id="1840588"/>
    <lineage>
        <taxon>Eukaryota</taxon>
        <taxon>Viridiplantae</taxon>
        <taxon>Streptophyta</taxon>
        <taxon>Embryophyta</taxon>
        <taxon>Tracheophyta</taxon>
        <taxon>Spermatophyta</taxon>
        <taxon>Magnoliopsida</taxon>
        <taxon>eudicotyledons</taxon>
        <taxon>Gunneridae</taxon>
        <taxon>Pentapetalae</taxon>
        <taxon>asterids</taxon>
        <taxon>Ericales</taxon>
        <taxon>Theaceae</taxon>
        <taxon>Camellia</taxon>
    </lineage>
</organism>
<reference evidence="1 2" key="1">
    <citation type="journal article" date="2022" name="Plant J.">
        <title>Chromosome-level genome of Camellia lanceoleosa provides a valuable resource for understanding genome evolution and self-incompatibility.</title>
        <authorList>
            <person name="Gong W."/>
            <person name="Xiao S."/>
            <person name="Wang L."/>
            <person name="Liao Z."/>
            <person name="Chang Y."/>
            <person name="Mo W."/>
            <person name="Hu G."/>
            <person name="Li W."/>
            <person name="Zhao G."/>
            <person name="Zhu H."/>
            <person name="Hu X."/>
            <person name="Ji K."/>
            <person name="Xiang X."/>
            <person name="Song Q."/>
            <person name="Yuan D."/>
            <person name="Jin S."/>
            <person name="Zhang L."/>
        </authorList>
    </citation>
    <scope>NUCLEOTIDE SEQUENCE [LARGE SCALE GENOMIC DNA]</scope>
    <source>
        <strain evidence="1">SQ_2022a</strain>
    </source>
</reference>
<accession>A0ACC0HUP0</accession>